<feature type="coiled-coil region" evidence="1">
    <location>
        <begin position="548"/>
        <end position="624"/>
    </location>
</feature>
<reference evidence="3 4" key="1">
    <citation type="submission" date="2014-09" db="EMBL/GenBank/DDBJ databases">
        <authorList>
            <person name="Ellenberger Sabrina"/>
        </authorList>
    </citation>
    <scope>NUCLEOTIDE SEQUENCE [LARGE SCALE GENOMIC DNA]</scope>
    <source>
        <strain evidence="3 4">CBS 412.66</strain>
    </source>
</reference>
<keyword evidence="4" id="KW-1185">Reference proteome</keyword>
<gene>
    <name evidence="3" type="primary">PARPA_11867.1 scaffold 44722</name>
</gene>
<feature type="region of interest" description="Disordered" evidence="2">
    <location>
        <begin position="100"/>
        <end position="123"/>
    </location>
</feature>
<feature type="coiled-coil region" evidence="1">
    <location>
        <begin position="129"/>
        <end position="163"/>
    </location>
</feature>
<evidence type="ECO:0000256" key="2">
    <source>
        <dbReference type="SAM" id="MobiDB-lite"/>
    </source>
</evidence>
<evidence type="ECO:0000256" key="1">
    <source>
        <dbReference type="SAM" id="Coils"/>
    </source>
</evidence>
<feature type="compositionally biased region" description="Low complexity" evidence="2">
    <location>
        <begin position="100"/>
        <end position="111"/>
    </location>
</feature>
<accession>A0A0B7NRF2</accession>
<feature type="compositionally biased region" description="Pro residues" evidence="2">
    <location>
        <begin position="523"/>
        <end position="540"/>
    </location>
</feature>
<feature type="compositionally biased region" description="Basic and acidic residues" evidence="2">
    <location>
        <begin position="500"/>
        <end position="515"/>
    </location>
</feature>
<sequence length="631" mass="72317">MQFSAYCANQNTQLPFTPLIEKSESCIFIGCISPLDSALELQQTLSYTSTIFDRLNHKDKQQDSTETNATLTTRSQENPEYLKSLIVKLSNEVNLLRSHSASSTQSSKHGSMFSSVSHSTSATLPDIAEDRKEHVMADLHRQIEELENQMTVTKERNKHVEHELVAIQHTNMNLWELSDKQSVFIDVLESKLDQLQNGAINDAKNIKRDMQQLSTERLEIEENLDMIKNSALLQENKLSSALEELKVIRQQFEQQRDGTSDNSYSFSTQCTRVLENRDRDTQQPQASQGHNNEVEKWKHTALVQSAKAKALETRLNSLENELNVHRKAARDGDISGLVANLEEHVLRLQQERGELKQNYETQARQTKQLEAALAEAYQQLVQRDPEVMSAEKRTMKKPSPDRQSNTLTESVYRKRKTINTMSIAEKPQLISWVQEKLSASDTVDVLQKVSSLADENMELAQWVDDLETQLMSQRHHLSQQVKTLECDIMNLTVLNSQLERQIEPRKPRSRKETHPSYRSTTPNVPPPTEPPNQPLPPIPSSSPVTDQLTVYKQKVEAAENQVRTHETHIKRLESQIASAESKEQKMEQNYSVILRDLDSQERRRKKAEKANAILEKRLQDLLNKKSKFLCL</sequence>
<dbReference type="EMBL" id="LN733710">
    <property type="protein sequence ID" value="CEP17569.1"/>
    <property type="molecule type" value="Genomic_DNA"/>
</dbReference>
<feature type="region of interest" description="Disordered" evidence="2">
    <location>
        <begin position="499"/>
        <end position="546"/>
    </location>
</feature>
<protein>
    <submittedName>
        <fullName evidence="3">Uncharacterized protein</fullName>
    </submittedName>
</protein>
<proteinExistence type="predicted"/>
<evidence type="ECO:0000313" key="4">
    <source>
        <dbReference type="Proteomes" id="UP000054107"/>
    </source>
</evidence>
<dbReference type="SUPFAM" id="SSF57997">
    <property type="entry name" value="Tropomyosin"/>
    <property type="match status" value="1"/>
</dbReference>
<feature type="coiled-coil region" evidence="1">
    <location>
        <begin position="301"/>
        <end position="379"/>
    </location>
</feature>
<feature type="compositionally biased region" description="Polar residues" evidence="2">
    <location>
        <begin position="112"/>
        <end position="123"/>
    </location>
</feature>
<evidence type="ECO:0000313" key="3">
    <source>
        <dbReference type="EMBL" id="CEP17569.1"/>
    </source>
</evidence>
<name>A0A0B7NRF2_9FUNG</name>
<feature type="coiled-coil region" evidence="1">
    <location>
        <begin position="203"/>
        <end position="262"/>
    </location>
</feature>
<dbReference type="OrthoDB" id="2282043at2759"/>
<keyword evidence="1" id="KW-0175">Coiled coil</keyword>
<dbReference type="AlphaFoldDB" id="A0A0B7NRF2"/>
<dbReference type="Proteomes" id="UP000054107">
    <property type="component" value="Unassembled WGS sequence"/>
</dbReference>
<organism evidence="3 4">
    <name type="scientific">Parasitella parasitica</name>
    <dbReference type="NCBI Taxonomy" id="35722"/>
    <lineage>
        <taxon>Eukaryota</taxon>
        <taxon>Fungi</taxon>
        <taxon>Fungi incertae sedis</taxon>
        <taxon>Mucoromycota</taxon>
        <taxon>Mucoromycotina</taxon>
        <taxon>Mucoromycetes</taxon>
        <taxon>Mucorales</taxon>
        <taxon>Mucorineae</taxon>
        <taxon>Mucoraceae</taxon>
        <taxon>Parasitella</taxon>
    </lineage>
</organism>